<evidence type="ECO:0000313" key="2">
    <source>
        <dbReference type="Proteomes" id="UP000199729"/>
    </source>
</evidence>
<evidence type="ECO:0000313" key="1">
    <source>
        <dbReference type="EMBL" id="ASM78640.1"/>
    </source>
</evidence>
<dbReference type="AlphaFoldDB" id="A0A221KIL1"/>
<dbReference type="EMBL" id="CP022423">
    <property type="protein sequence ID" value="ASM78640.1"/>
    <property type="molecule type" value="Genomic_DNA"/>
</dbReference>
<reference evidence="1 2" key="1">
    <citation type="submission" date="2017-07" db="EMBL/GenBank/DDBJ databases">
        <title>Complete Genome Sequence of the cosmetic ferment Vitreoscilla filiformis (ATCC15551).</title>
        <authorList>
            <person name="Contreras S."/>
            <person name="Sagory-Zalkind P."/>
            <person name="Blanquart H."/>
            <person name="Iltis A."/>
            <person name="Morand S.C."/>
        </authorList>
    </citation>
    <scope>NUCLEOTIDE SEQUENCE [LARGE SCALE GENOMIC DNA]</scope>
    <source>
        <strain evidence="1 2">ATCC 15551</strain>
    </source>
</reference>
<sequence>MICRHSRSPGGSMAFGLVGHVCSRRSATPNSTNPTLCDADKRTGKLLQWYHQLSSDDTACHARLKTAW</sequence>
<name>A0A221KIL1_VITFI</name>
<dbReference type="Proteomes" id="UP000199729">
    <property type="component" value="Chromosome"/>
</dbReference>
<keyword evidence="2" id="KW-1185">Reference proteome</keyword>
<accession>A0A221KIL1</accession>
<dbReference type="KEGG" id="vff:VITFI_CDS2863"/>
<proteinExistence type="predicted"/>
<gene>
    <name evidence="1" type="ORF">VITFI_CDS2863</name>
</gene>
<organism evidence="1 2">
    <name type="scientific">Vitreoscilla filiformis</name>
    <dbReference type="NCBI Taxonomy" id="63"/>
    <lineage>
        <taxon>Bacteria</taxon>
        <taxon>Pseudomonadati</taxon>
        <taxon>Pseudomonadota</taxon>
        <taxon>Betaproteobacteria</taxon>
        <taxon>Neisseriales</taxon>
        <taxon>Neisseriaceae</taxon>
        <taxon>Vitreoscilla</taxon>
    </lineage>
</organism>
<protein>
    <submittedName>
        <fullName evidence="1">Uncharacterized protein</fullName>
    </submittedName>
</protein>